<name>H2YCW0_CIOSA</name>
<evidence type="ECO:0000256" key="4">
    <source>
        <dbReference type="ARBA" id="ARBA00022622"/>
    </source>
</evidence>
<accession>H2YCW0</accession>
<dbReference type="GO" id="GO:0030509">
    <property type="term" value="P:BMP signaling pathway"/>
    <property type="evidence" value="ECO:0007669"/>
    <property type="project" value="TreeGrafter"/>
</dbReference>
<protein>
    <submittedName>
        <fullName evidence="12">Uncharacterized protein</fullName>
    </submittedName>
</protein>
<keyword evidence="6" id="KW-0472">Membrane</keyword>
<organism evidence="12 13">
    <name type="scientific">Ciona savignyi</name>
    <name type="common">Pacific transparent sea squirt</name>
    <dbReference type="NCBI Taxonomy" id="51511"/>
    <lineage>
        <taxon>Eukaryota</taxon>
        <taxon>Metazoa</taxon>
        <taxon>Chordata</taxon>
        <taxon>Tunicata</taxon>
        <taxon>Ascidiacea</taxon>
        <taxon>Phlebobranchia</taxon>
        <taxon>Cionidae</taxon>
        <taxon>Ciona</taxon>
    </lineage>
</organism>
<dbReference type="Proteomes" id="UP000007875">
    <property type="component" value="Unassembled WGS sequence"/>
</dbReference>
<dbReference type="GeneTree" id="ENSGT00950000183112"/>
<dbReference type="OMA" id="THIICLR"/>
<keyword evidence="13" id="KW-1185">Reference proteome</keyword>
<keyword evidence="7" id="KW-0325">Glycoprotein</keyword>
<dbReference type="PANTHER" id="PTHR31428">
    <property type="entry name" value="RGM DOMAIN FAMILY MEMBER DRAG-1"/>
    <property type="match status" value="1"/>
</dbReference>
<evidence type="ECO:0000259" key="11">
    <source>
        <dbReference type="Pfam" id="PF06535"/>
    </source>
</evidence>
<sequence>MDDSTPAKLEEQTRQRCRALRKYRRCIERNQLHCRGNLLFHSVEHINQKKLEQYNCADLNTRKPPPSTTIAPITTPRQNTTDSPPKRVFPEDKKAVEGEACTYTGKSPYRHCGMFGDPHLRTFHDQFFTCNVVKTWPLIDNDYLVVMATNIPVKNGSS</sequence>
<evidence type="ECO:0000256" key="3">
    <source>
        <dbReference type="ARBA" id="ARBA00022475"/>
    </source>
</evidence>
<dbReference type="Pfam" id="PF06535">
    <property type="entry name" value="RGM_N"/>
    <property type="match status" value="1"/>
</dbReference>
<comment type="subcellular location">
    <subcellularLocation>
        <location evidence="1">Cell membrane</location>
        <topology evidence="1">Lipid-anchor</topology>
        <topology evidence="1">GPI-anchor</topology>
    </subcellularLocation>
</comment>
<evidence type="ECO:0000313" key="13">
    <source>
        <dbReference type="Proteomes" id="UP000007875"/>
    </source>
</evidence>
<keyword evidence="5" id="KW-0732">Signal</keyword>
<dbReference type="Ensembl" id="ENSCSAVT00000003206.1">
    <property type="protein sequence ID" value="ENSCSAVP00000003158.1"/>
    <property type="gene ID" value="ENSCSAVG00000001878.1"/>
</dbReference>
<feature type="region of interest" description="Disordered" evidence="9">
    <location>
        <begin position="61"/>
        <end position="89"/>
    </location>
</feature>
<evidence type="ECO:0000256" key="5">
    <source>
        <dbReference type="ARBA" id="ARBA00022729"/>
    </source>
</evidence>
<dbReference type="PANTHER" id="PTHR31428:SF6">
    <property type="entry name" value="REPULSIVE GUIDANCE MOLECULE B HOMOLOG DRAG-1"/>
    <property type="match status" value="1"/>
</dbReference>
<dbReference type="InterPro" id="IPR009496">
    <property type="entry name" value="RGM_C"/>
</dbReference>
<dbReference type="AlphaFoldDB" id="H2YCW0"/>
<reference evidence="12" key="2">
    <citation type="submission" date="2025-08" db="UniProtKB">
        <authorList>
            <consortium name="Ensembl"/>
        </authorList>
    </citation>
    <scope>IDENTIFICATION</scope>
</reference>
<comment type="similarity">
    <text evidence="2">Belongs to the repulsive guidance molecule (RGM) family.</text>
</comment>
<evidence type="ECO:0000256" key="1">
    <source>
        <dbReference type="ARBA" id="ARBA00004609"/>
    </source>
</evidence>
<feature type="domain" description="Repulsive guidance molecule N-terminal" evidence="11">
    <location>
        <begin position="9"/>
        <end position="57"/>
    </location>
</feature>
<dbReference type="Pfam" id="PF06534">
    <property type="entry name" value="RGM_C"/>
    <property type="match status" value="1"/>
</dbReference>
<keyword evidence="4" id="KW-0336">GPI-anchor</keyword>
<keyword evidence="8" id="KW-0449">Lipoprotein</keyword>
<evidence type="ECO:0000256" key="2">
    <source>
        <dbReference type="ARBA" id="ARBA00005321"/>
    </source>
</evidence>
<dbReference type="GO" id="GO:0015026">
    <property type="term" value="F:coreceptor activity"/>
    <property type="evidence" value="ECO:0007669"/>
    <property type="project" value="TreeGrafter"/>
</dbReference>
<dbReference type="HOGENOM" id="CLU_1699560_0_0_1"/>
<proteinExistence type="inferred from homology"/>
<dbReference type="GO" id="GO:0005886">
    <property type="term" value="C:plasma membrane"/>
    <property type="evidence" value="ECO:0007669"/>
    <property type="project" value="UniProtKB-SubCell"/>
</dbReference>
<evidence type="ECO:0000313" key="12">
    <source>
        <dbReference type="Ensembl" id="ENSCSAVP00000003158.1"/>
    </source>
</evidence>
<reference evidence="13" key="1">
    <citation type="submission" date="2003-08" db="EMBL/GenBank/DDBJ databases">
        <authorList>
            <person name="Birren B."/>
            <person name="Nusbaum C."/>
            <person name="Abebe A."/>
            <person name="Abouelleil A."/>
            <person name="Adekoya E."/>
            <person name="Ait-zahra M."/>
            <person name="Allen N."/>
            <person name="Allen T."/>
            <person name="An P."/>
            <person name="Anderson M."/>
            <person name="Anderson S."/>
            <person name="Arachchi H."/>
            <person name="Armbruster J."/>
            <person name="Bachantsang P."/>
            <person name="Baldwin J."/>
            <person name="Barry A."/>
            <person name="Bayul T."/>
            <person name="Blitshsteyn B."/>
            <person name="Bloom T."/>
            <person name="Blye J."/>
            <person name="Boguslavskiy L."/>
            <person name="Borowsky M."/>
            <person name="Boukhgalter B."/>
            <person name="Brunache A."/>
            <person name="Butler J."/>
            <person name="Calixte N."/>
            <person name="Calvo S."/>
            <person name="Camarata J."/>
            <person name="Campo K."/>
            <person name="Chang J."/>
            <person name="Cheshatsang Y."/>
            <person name="Citroen M."/>
            <person name="Collymore A."/>
            <person name="Considine T."/>
            <person name="Cook A."/>
            <person name="Cooke P."/>
            <person name="Corum B."/>
            <person name="Cuomo C."/>
            <person name="David R."/>
            <person name="Dawoe T."/>
            <person name="Degray S."/>
            <person name="Dodge S."/>
            <person name="Dooley K."/>
            <person name="Dorje P."/>
            <person name="Dorjee K."/>
            <person name="Dorris L."/>
            <person name="Duffey N."/>
            <person name="Dupes A."/>
            <person name="Elkins T."/>
            <person name="Engels R."/>
            <person name="Erickson J."/>
            <person name="Farina A."/>
            <person name="Faro S."/>
            <person name="Ferreira P."/>
            <person name="Fischer H."/>
            <person name="Fitzgerald M."/>
            <person name="Foley K."/>
            <person name="Gage D."/>
            <person name="Galagan J."/>
            <person name="Gearin G."/>
            <person name="Gnerre S."/>
            <person name="Gnirke A."/>
            <person name="Goyette A."/>
            <person name="Graham J."/>
            <person name="Grandbois E."/>
            <person name="Gyaltsen K."/>
            <person name="Hafez N."/>
            <person name="Hagopian D."/>
            <person name="Hagos B."/>
            <person name="Hall J."/>
            <person name="Hatcher B."/>
            <person name="Heller A."/>
            <person name="Higgins H."/>
            <person name="Honan T."/>
            <person name="Horn A."/>
            <person name="Houde N."/>
            <person name="Hughes L."/>
            <person name="Hulme W."/>
            <person name="Husby E."/>
            <person name="Iliev I."/>
            <person name="Jaffe D."/>
            <person name="Jones C."/>
            <person name="Kamal M."/>
            <person name="Kamat A."/>
            <person name="Kamvysselis M."/>
            <person name="Karlsson E."/>
            <person name="Kells C."/>
            <person name="Kieu A."/>
            <person name="Kisner P."/>
            <person name="Kodira C."/>
            <person name="Kulbokas E."/>
            <person name="Labutti K."/>
            <person name="Lama D."/>
            <person name="Landers T."/>
            <person name="Leger J."/>
            <person name="Levine S."/>
            <person name="Lewis D."/>
            <person name="Lewis T."/>
            <person name="Lindblad-toh K."/>
            <person name="Liu X."/>
            <person name="Lokyitsang T."/>
            <person name="Lokyitsang Y."/>
            <person name="Lucien O."/>
            <person name="Lui A."/>
            <person name="Ma L.J."/>
            <person name="Mabbitt R."/>
            <person name="Macdonald J."/>
            <person name="Maclean C."/>
            <person name="Major J."/>
            <person name="Manning J."/>
            <person name="Marabella R."/>
            <person name="Maru K."/>
            <person name="Matthews C."/>
            <person name="Mauceli E."/>
            <person name="Mccarthy M."/>
            <person name="Mcdonough S."/>
            <person name="Mcghee T."/>
            <person name="Meldrim J."/>
            <person name="Meneus L."/>
            <person name="Mesirov J."/>
            <person name="Mihalev A."/>
            <person name="Mihova T."/>
            <person name="Mikkelsen T."/>
            <person name="Mlenga V."/>
            <person name="Moru K."/>
            <person name="Mozes J."/>
            <person name="Mulrain L."/>
            <person name="Munson G."/>
            <person name="Naylor J."/>
            <person name="Newes C."/>
            <person name="Nguyen C."/>
            <person name="Nguyen N."/>
            <person name="Nguyen T."/>
            <person name="Nicol R."/>
            <person name="Nielsen C."/>
            <person name="Nizzari M."/>
            <person name="Norbu C."/>
            <person name="Norbu N."/>
            <person name="O'donnell P."/>
            <person name="Okoawo O."/>
            <person name="O'leary S."/>
            <person name="Omotosho B."/>
            <person name="O'neill K."/>
            <person name="Osman S."/>
            <person name="Parker S."/>
            <person name="Perrin D."/>
            <person name="Phunkhang P."/>
            <person name="Piqani B."/>
            <person name="Purcell S."/>
            <person name="Rachupka T."/>
            <person name="Ramasamy U."/>
            <person name="Rameau R."/>
            <person name="Ray V."/>
            <person name="Raymond C."/>
            <person name="Retta R."/>
            <person name="Richardson S."/>
            <person name="Rise C."/>
            <person name="Rodriguez J."/>
            <person name="Rogers J."/>
            <person name="Rogov P."/>
            <person name="Rutman M."/>
            <person name="Schupbach R."/>
            <person name="Seaman C."/>
            <person name="Settipalli S."/>
            <person name="Sharpe T."/>
            <person name="Sheridan J."/>
            <person name="Sherpa N."/>
            <person name="Shi J."/>
            <person name="Smirnov S."/>
            <person name="Smith C."/>
            <person name="Sougnez C."/>
            <person name="Spencer B."/>
            <person name="Stalker J."/>
            <person name="Stange-thomann N."/>
            <person name="Stavropoulos S."/>
            <person name="Stetson K."/>
            <person name="Stone C."/>
            <person name="Stone S."/>
            <person name="Stubbs M."/>
            <person name="Talamas J."/>
            <person name="Tchuinga P."/>
            <person name="Tenzing P."/>
            <person name="Tesfaye S."/>
            <person name="Theodore J."/>
            <person name="Thoulutsang Y."/>
            <person name="Topham K."/>
            <person name="Towey S."/>
            <person name="Tsamla T."/>
            <person name="Tsomo N."/>
            <person name="Vallee D."/>
            <person name="Vassiliev H."/>
            <person name="Venkataraman V."/>
            <person name="Vinson J."/>
            <person name="Vo A."/>
            <person name="Wade C."/>
            <person name="Wang S."/>
            <person name="Wangchuk T."/>
            <person name="Wangdi T."/>
            <person name="Whittaker C."/>
            <person name="Wilkinson J."/>
            <person name="Wu Y."/>
            <person name="Wyman D."/>
            <person name="Yadav S."/>
            <person name="Yang S."/>
            <person name="Yang X."/>
            <person name="Yeager S."/>
            <person name="Yee E."/>
            <person name="Young G."/>
            <person name="Zainoun J."/>
            <person name="Zembeck L."/>
            <person name="Zimmer A."/>
            <person name="Zody M."/>
            <person name="Lander E."/>
        </authorList>
    </citation>
    <scope>NUCLEOTIDE SEQUENCE [LARGE SCALE GENOMIC DNA]</scope>
</reference>
<reference evidence="12" key="3">
    <citation type="submission" date="2025-09" db="UniProtKB">
        <authorList>
            <consortium name="Ensembl"/>
        </authorList>
    </citation>
    <scope>IDENTIFICATION</scope>
</reference>
<evidence type="ECO:0000256" key="6">
    <source>
        <dbReference type="ARBA" id="ARBA00023136"/>
    </source>
</evidence>
<evidence type="ECO:0000256" key="9">
    <source>
        <dbReference type="SAM" id="MobiDB-lite"/>
    </source>
</evidence>
<keyword evidence="3" id="KW-1003">Cell membrane</keyword>
<dbReference type="Gene3D" id="3.40.1000.10">
    <property type="entry name" value="Mog1/PsbP, alpha/beta/alpha sandwich"/>
    <property type="match status" value="1"/>
</dbReference>
<feature type="domain" description="Repulsive guidance molecule C-terminal" evidence="10">
    <location>
        <begin position="109"/>
        <end position="158"/>
    </location>
</feature>
<evidence type="ECO:0000259" key="10">
    <source>
        <dbReference type="Pfam" id="PF06534"/>
    </source>
</evidence>
<dbReference type="GO" id="GO:0098552">
    <property type="term" value="C:side of membrane"/>
    <property type="evidence" value="ECO:0007669"/>
    <property type="project" value="UniProtKB-KW"/>
</dbReference>
<evidence type="ECO:0000256" key="7">
    <source>
        <dbReference type="ARBA" id="ARBA00023180"/>
    </source>
</evidence>
<dbReference type="InterPro" id="IPR010536">
    <property type="entry name" value="RGM_N"/>
</dbReference>
<dbReference type="InterPro" id="IPR040287">
    <property type="entry name" value="RGM"/>
</dbReference>
<evidence type="ECO:0000256" key="8">
    <source>
        <dbReference type="ARBA" id="ARBA00023288"/>
    </source>
</evidence>